<keyword evidence="3" id="KW-1185">Reference proteome</keyword>
<organism evidence="2 3">
    <name type="scientific">Enterococcus lacertideformus</name>
    <dbReference type="NCBI Taxonomy" id="2771493"/>
    <lineage>
        <taxon>Bacteria</taxon>
        <taxon>Bacillati</taxon>
        <taxon>Bacillota</taxon>
        <taxon>Bacilli</taxon>
        <taxon>Lactobacillales</taxon>
        <taxon>Enterococcaceae</taxon>
        <taxon>Enterococcus</taxon>
    </lineage>
</organism>
<keyword evidence="1" id="KW-0472">Membrane</keyword>
<evidence type="ECO:0000313" key="2">
    <source>
        <dbReference type="EMBL" id="MBF8808443.1"/>
    </source>
</evidence>
<proteinExistence type="predicted"/>
<dbReference type="Proteomes" id="UP000637757">
    <property type="component" value="Unassembled WGS sequence"/>
</dbReference>
<feature type="transmembrane region" description="Helical" evidence="1">
    <location>
        <begin position="21"/>
        <end position="39"/>
    </location>
</feature>
<evidence type="ECO:0000256" key="1">
    <source>
        <dbReference type="SAM" id="Phobius"/>
    </source>
</evidence>
<dbReference type="EMBL" id="JADAKE010000018">
    <property type="protein sequence ID" value="MBF8808443.1"/>
    <property type="molecule type" value="Genomic_DNA"/>
</dbReference>
<dbReference type="AlphaFoldDB" id="A0A931FC80"/>
<name>A0A931FC80_9ENTE</name>
<feature type="transmembrane region" description="Helical" evidence="1">
    <location>
        <begin position="51"/>
        <end position="69"/>
    </location>
</feature>
<keyword evidence="1" id="KW-1133">Transmembrane helix</keyword>
<feature type="transmembrane region" description="Helical" evidence="1">
    <location>
        <begin position="75"/>
        <end position="94"/>
    </location>
</feature>
<sequence length="117" mass="13539">MGKLITISQSLLDVLKWLMEGNNWLFLTPVVLISAYVLFKMIIKKETFLMFIWYLATISILSMMLELALGIREAVIFVLVFVALYLFLCLPPFFRKLHIGKKGKHAISSRSKKNRSK</sequence>
<keyword evidence="1" id="KW-0812">Transmembrane</keyword>
<protein>
    <submittedName>
        <fullName evidence="2">Uncharacterized protein</fullName>
    </submittedName>
</protein>
<gene>
    <name evidence="2" type="ORF">IC227_09320</name>
</gene>
<reference evidence="2" key="1">
    <citation type="submission" date="2020-09" db="EMBL/GenBank/DDBJ databases">
        <title>Genomic insights into the novelty and pathogenicity of a unique biofilm-forming Enterococcus sp. bacteria (Enterococcus lacertideformus) identified in reptiles.</title>
        <authorList>
            <person name="Agius J.E."/>
            <person name="Phalen D.N."/>
            <person name="Rose K."/>
            <person name="Eden J.-S."/>
        </authorList>
    </citation>
    <scope>NUCLEOTIDE SEQUENCE</scope>
    <source>
        <strain evidence="2">PHRS 0518</strain>
    </source>
</reference>
<evidence type="ECO:0000313" key="3">
    <source>
        <dbReference type="Proteomes" id="UP000637757"/>
    </source>
</evidence>
<comment type="caution">
    <text evidence="2">The sequence shown here is derived from an EMBL/GenBank/DDBJ whole genome shotgun (WGS) entry which is preliminary data.</text>
</comment>
<accession>A0A931FC80</accession>